<protein>
    <submittedName>
        <fullName evidence="1">Putative pentatricopeptide repeat domain-containing protein</fullName>
    </submittedName>
</protein>
<dbReference type="EMBL" id="MCBQ01020792">
    <property type="protein sequence ID" value="RKF54637.1"/>
    <property type="molecule type" value="Genomic_DNA"/>
</dbReference>
<gene>
    <name evidence="1" type="ORF">GcM3_207002</name>
</gene>
<evidence type="ECO:0000313" key="2">
    <source>
        <dbReference type="Proteomes" id="UP000283383"/>
    </source>
</evidence>
<keyword evidence="2" id="KW-1185">Reference proteome</keyword>
<evidence type="ECO:0000313" key="1">
    <source>
        <dbReference type="EMBL" id="RKF54637.1"/>
    </source>
</evidence>
<dbReference type="Proteomes" id="UP000283383">
    <property type="component" value="Unassembled WGS sequence"/>
</dbReference>
<sequence length="813" mass="93647">MLMLASWASQAKLACQCNFATVFSRHGFGPTAKKSARVGDIFTAFYSTIFAAAALADSKVKKRRLHEWDRLIAETQEELLAGEIVISKQSNTVQSHYAPDSCHPEVVEDQGAKKLSSHKQSSQINRVSESNQLRIVNIDASSFWATSLRFSPQRPALYLSMSERNYFYQRRGFSDDKNESILNHTQSSICKEVPETEKFVHEEPDPDAPERDITDKTELKILQININGLVRRLLEMSKIYENSSTGDIAIDDPETRTQLENMRQRLNSLDDSFECLPLYNYEGIDIARQQARELNGVLLCICRKAKAEEASLRLMIAKISYNLLISAVPPNIGTYNLLLQEFAFLECHNYAEELLCSFWFSRLRPNKRTIELILLHYRKTKDKDGLNLIIRKMRGVDGNLMQNSIYARKYRKKWDSVEGPHERLQKFDPFDPVIRTGMNRQKFFYRFGYLYKKSPRDKFIFDALITASLEVKGLRSAIRYVSAAVRQGSKIKPSTLCSVIRYCIRRSDFTSGLKLIMIILSQWTLHGYRKLFQLGPAVRSHINRLLFFCGIDPNKGVNGHLPSRITKYTANMIFHEIEYPKEALRKLLYHMKLECLNERLSRISQLVVNLGTVLTIGEPPSIIFHSVIAKVEEALELLKVHSSQEIKMSNEHLYSTDLGRGTELQIRGLEANNVTTFSKMEEITTSLAMMRVEICASKLREISNMKPCKEGADLKMRKLRNLKLNLSLLHMQLRIEIHLNLWWIRRLGLASSLSRSRTQRKRLNFLVEYLTDIEMKTENLWDEFVVVGKVLEGDNNIIHSTSTNHVLVRTDTR</sequence>
<reference evidence="1 2" key="1">
    <citation type="journal article" date="2018" name="BMC Genomics">
        <title>Comparative genome analyses reveal sequence features reflecting distinct modes of host-adaptation between dicot and monocot powdery mildew.</title>
        <authorList>
            <person name="Wu Y."/>
            <person name="Ma X."/>
            <person name="Pan Z."/>
            <person name="Kale S.D."/>
            <person name="Song Y."/>
            <person name="King H."/>
            <person name="Zhang Q."/>
            <person name="Presley C."/>
            <person name="Deng X."/>
            <person name="Wei C.I."/>
            <person name="Xiao S."/>
        </authorList>
    </citation>
    <scope>NUCLEOTIDE SEQUENCE [LARGE SCALE GENOMIC DNA]</scope>
    <source>
        <strain evidence="1">UMSG3</strain>
    </source>
</reference>
<organism evidence="1 2">
    <name type="scientific">Golovinomyces cichoracearum</name>
    <dbReference type="NCBI Taxonomy" id="62708"/>
    <lineage>
        <taxon>Eukaryota</taxon>
        <taxon>Fungi</taxon>
        <taxon>Dikarya</taxon>
        <taxon>Ascomycota</taxon>
        <taxon>Pezizomycotina</taxon>
        <taxon>Leotiomycetes</taxon>
        <taxon>Erysiphales</taxon>
        <taxon>Erysiphaceae</taxon>
        <taxon>Golovinomyces</taxon>
    </lineage>
</organism>
<comment type="caution">
    <text evidence="1">The sequence shown here is derived from an EMBL/GenBank/DDBJ whole genome shotgun (WGS) entry which is preliminary data.</text>
</comment>
<dbReference type="STRING" id="62708.A0A420HB39"/>
<dbReference type="AlphaFoldDB" id="A0A420HB39"/>
<name>A0A420HB39_9PEZI</name>
<accession>A0A420HB39</accession>
<proteinExistence type="predicted"/>